<evidence type="ECO:0000256" key="11">
    <source>
        <dbReference type="ARBA" id="ARBA00022695"/>
    </source>
</evidence>
<dbReference type="EMBL" id="JFHC01000013">
    <property type="protein sequence ID" value="KDR42727.1"/>
    <property type="molecule type" value="Genomic_DNA"/>
</dbReference>
<evidence type="ECO:0000256" key="9">
    <source>
        <dbReference type="ARBA" id="ARBA00022643"/>
    </source>
</evidence>
<dbReference type="EC" id="2.7.7.2" evidence="6"/>
<gene>
    <name evidence="19" type="ORF">BG61_06135</name>
</gene>
<comment type="similarity">
    <text evidence="4">Belongs to the RibF family.</text>
</comment>
<evidence type="ECO:0000256" key="17">
    <source>
        <dbReference type="ARBA" id="ARBA00049494"/>
    </source>
</evidence>
<name>A0A069PQM9_9BURK</name>
<evidence type="ECO:0000256" key="13">
    <source>
        <dbReference type="ARBA" id="ARBA00022827"/>
    </source>
</evidence>
<accession>A0A069PQM9</accession>
<dbReference type="EC" id="2.7.1.26" evidence="5"/>
<keyword evidence="14" id="KW-0067">ATP-binding</keyword>
<evidence type="ECO:0000256" key="7">
    <source>
        <dbReference type="ARBA" id="ARBA00018483"/>
    </source>
</evidence>
<evidence type="ECO:0000256" key="14">
    <source>
        <dbReference type="ARBA" id="ARBA00022840"/>
    </source>
</evidence>
<keyword evidence="12" id="KW-0547">Nucleotide-binding</keyword>
<feature type="domain" description="FAD synthetase" evidence="18">
    <location>
        <begin position="14"/>
        <end position="155"/>
    </location>
</feature>
<dbReference type="PANTHER" id="PTHR22749:SF6">
    <property type="entry name" value="RIBOFLAVIN KINASE"/>
    <property type="match status" value="1"/>
</dbReference>
<protein>
    <recommendedName>
        <fullName evidence="7">Bifunctional riboflavin kinase/FMN adenylyltransferase</fullName>
        <ecNumber evidence="5">2.7.1.26</ecNumber>
        <ecNumber evidence="6">2.7.7.2</ecNumber>
    </recommendedName>
    <alternativeName>
        <fullName evidence="15">Riboflavin biosynthesis protein RibF</fullName>
    </alternativeName>
</protein>
<dbReference type="Pfam" id="PF06574">
    <property type="entry name" value="FAD_syn"/>
    <property type="match status" value="1"/>
</dbReference>
<dbReference type="Proteomes" id="UP000027466">
    <property type="component" value="Unassembled WGS sequence"/>
</dbReference>
<dbReference type="GO" id="GO:0009231">
    <property type="term" value="P:riboflavin biosynthetic process"/>
    <property type="evidence" value="ECO:0007669"/>
    <property type="project" value="InterPro"/>
</dbReference>
<comment type="function">
    <text evidence="1">Catalyzes the phosphorylation of riboflavin to FMN followed by the adenylation of FMN to FAD.</text>
</comment>
<evidence type="ECO:0000256" key="12">
    <source>
        <dbReference type="ARBA" id="ARBA00022741"/>
    </source>
</evidence>
<comment type="catalytic activity">
    <reaction evidence="16">
        <text>riboflavin + ATP = FMN + ADP + H(+)</text>
        <dbReference type="Rhea" id="RHEA:14357"/>
        <dbReference type="ChEBI" id="CHEBI:15378"/>
        <dbReference type="ChEBI" id="CHEBI:30616"/>
        <dbReference type="ChEBI" id="CHEBI:57986"/>
        <dbReference type="ChEBI" id="CHEBI:58210"/>
        <dbReference type="ChEBI" id="CHEBI:456216"/>
        <dbReference type="EC" id="2.7.1.26"/>
    </reaction>
</comment>
<evidence type="ECO:0000256" key="5">
    <source>
        <dbReference type="ARBA" id="ARBA00012105"/>
    </source>
</evidence>
<keyword evidence="8" id="KW-0285">Flavoprotein</keyword>
<keyword evidence="9" id="KW-0288">FMN</keyword>
<reference evidence="19 20" key="1">
    <citation type="submission" date="2014-03" db="EMBL/GenBank/DDBJ databases">
        <title>Draft Genome Sequences of Four Burkholderia Strains.</title>
        <authorList>
            <person name="Liu X.Y."/>
            <person name="Li C.X."/>
            <person name="Xu J.H."/>
        </authorList>
    </citation>
    <scope>NUCLEOTIDE SEQUENCE [LARGE SCALE GENOMIC DNA]</scope>
    <source>
        <strain evidence="19 20">DSM 50014</strain>
    </source>
</reference>
<keyword evidence="13" id="KW-0274">FAD</keyword>
<sequence>MKIITEASGPVSPAAVVSIGMFDGVHRGHRRVLQRLREIGQNHGVPTVLVTFDPHPRAVLRPDSAPPLLSSLADRMELLSATSALDYCLVLPFDRSRGEQTADDFVKDTLVRRLGIRALVVGENFMCGRRRQGDVSHLRALGAKLGFAVHPVPLRTSFDTSLNHCSSSETRRLIQIGDVTSAAVLLERPHELTGVITRSAQTISDPIDVVLPDGMCTPAADHYAGAVRKKGTAAPWTPAILQVGEDRVAKGRSVRLVTAEGLAVSFGELMTLRFLGRASDSRGGRTADPALSSPDLCNGAIVAHAAS</sequence>
<evidence type="ECO:0000313" key="19">
    <source>
        <dbReference type="EMBL" id="KDR42727.1"/>
    </source>
</evidence>
<dbReference type="RefSeq" id="WP_063740973.1">
    <property type="nucleotide sequence ID" value="NZ_CADFFX010000017.1"/>
</dbReference>
<keyword evidence="10 19" id="KW-0808">Transferase</keyword>
<proteinExistence type="inferred from homology"/>
<comment type="catalytic activity">
    <reaction evidence="17">
        <text>FMN + ATP + H(+) = FAD + diphosphate</text>
        <dbReference type="Rhea" id="RHEA:17237"/>
        <dbReference type="ChEBI" id="CHEBI:15378"/>
        <dbReference type="ChEBI" id="CHEBI:30616"/>
        <dbReference type="ChEBI" id="CHEBI:33019"/>
        <dbReference type="ChEBI" id="CHEBI:57692"/>
        <dbReference type="ChEBI" id="CHEBI:58210"/>
        <dbReference type="EC" id="2.7.7.2"/>
    </reaction>
</comment>
<dbReference type="AlphaFoldDB" id="A0A069PQM9"/>
<evidence type="ECO:0000256" key="2">
    <source>
        <dbReference type="ARBA" id="ARBA00004726"/>
    </source>
</evidence>
<evidence type="ECO:0000313" key="20">
    <source>
        <dbReference type="Proteomes" id="UP000027466"/>
    </source>
</evidence>
<evidence type="ECO:0000256" key="10">
    <source>
        <dbReference type="ARBA" id="ARBA00022679"/>
    </source>
</evidence>
<keyword evidence="11 19" id="KW-0548">Nucleotidyltransferase</keyword>
<dbReference type="InterPro" id="IPR014729">
    <property type="entry name" value="Rossmann-like_a/b/a_fold"/>
</dbReference>
<evidence type="ECO:0000256" key="15">
    <source>
        <dbReference type="ARBA" id="ARBA00032176"/>
    </source>
</evidence>
<dbReference type="GO" id="GO:0005524">
    <property type="term" value="F:ATP binding"/>
    <property type="evidence" value="ECO:0007669"/>
    <property type="project" value="UniProtKB-KW"/>
</dbReference>
<dbReference type="UniPathway" id="UPA00277">
    <property type="reaction ID" value="UER00407"/>
</dbReference>
<comment type="pathway">
    <text evidence="2">Cofactor biosynthesis; FAD biosynthesis; FAD from FMN: step 1/1.</text>
</comment>
<dbReference type="FunFam" id="3.40.50.620:FF:000021">
    <property type="entry name" value="Riboflavin biosynthesis protein"/>
    <property type="match status" value="1"/>
</dbReference>
<dbReference type="GO" id="GO:0003919">
    <property type="term" value="F:FMN adenylyltransferase activity"/>
    <property type="evidence" value="ECO:0007669"/>
    <property type="project" value="UniProtKB-EC"/>
</dbReference>
<evidence type="ECO:0000256" key="6">
    <source>
        <dbReference type="ARBA" id="ARBA00012393"/>
    </source>
</evidence>
<dbReference type="Gene3D" id="3.40.50.620">
    <property type="entry name" value="HUPs"/>
    <property type="match status" value="1"/>
</dbReference>
<evidence type="ECO:0000256" key="1">
    <source>
        <dbReference type="ARBA" id="ARBA00002121"/>
    </source>
</evidence>
<keyword evidence="20" id="KW-1185">Reference proteome</keyword>
<dbReference type="GO" id="GO:0009398">
    <property type="term" value="P:FMN biosynthetic process"/>
    <property type="evidence" value="ECO:0007669"/>
    <property type="project" value="TreeGrafter"/>
</dbReference>
<evidence type="ECO:0000256" key="16">
    <source>
        <dbReference type="ARBA" id="ARBA00047880"/>
    </source>
</evidence>
<dbReference type="SUPFAM" id="SSF52374">
    <property type="entry name" value="Nucleotidylyl transferase"/>
    <property type="match status" value="1"/>
</dbReference>
<dbReference type="InterPro" id="IPR023468">
    <property type="entry name" value="Riboflavin_kinase"/>
</dbReference>
<comment type="pathway">
    <text evidence="3">Cofactor biosynthesis; FMN biosynthesis; FMN from riboflavin (ATP route): step 1/1.</text>
</comment>
<dbReference type="GO" id="GO:0008531">
    <property type="term" value="F:riboflavin kinase activity"/>
    <property type="evidence" value="ECO:0007669"/>
    <property type="project" value="UniProtKB-EC"/>
</dbReference>
<organism evidence="19 20">
    <name type="scientific">Caballeronia glathei</name>
    <dbReference type="NCBI Taxonomy" id="60547"/>
    <lineage>
        <taxon>Bacteria</taxon>
        <taxon>Pseudomonadati</taxon>
        <taxon>Pseudomonadota</taxon>
        <taxon>Betaproteobacteria</taxon>
        <taxon>Burkholderiales</taxon>
        <taxon>Burkholderiaceae</taxon>
        <taxon>Caballeronia</taxon>
    </lineage>
</organism>
<dbReference type="InterPro" id="IPR015864">
    <property type="entry name" value="FAD_synthase"/>
</dbReference>
<dbReference type="PANTHER" id="PTHR22749">
    <property type="entry name" value="RIBOFLAVIN KINASE/FMN ADENYLYLTRANSFERASE"/>
    <property type="match status" value="1"/>
</dbReference>
<evidence type="ECO:0000259" key="18">
    <source>
        <dbReference type="Pfam" id="PF06574"/>
    </source>
</evidence>
<dbReference type="STRING" id="60547.GCA_000751215_05932"/>
<evidence type="ECO:0000256" key="8">
    <source>
        <dbReference type="ARBA" id="ARBA00022630"/>
    </source>
</evidence>
<dbReference type="CDD" id="cd02064">
    <property type="entry name" value="FAD_synthetase_N"/>
    <property type="match status" value="1"/>
</dbReference>
<dbReference type="GO" id="GO:0006747">
    <property type="term" value="P:FAD biosynthetic process"/>
    <property type="evidence" value="ECO:0007669"/>
    <property type="project" value="UniProtKB-UniPathway"/>
</dbReference>
<comment type="caution">
    <text evidence="19">The sequence shown here is derived from an EMBL/GenBank/DDBJ whole genome shotgun (WGS) entry which is preliminary data.</text>
</comment>
<evidence type="ECO:0000256" key="4">
    <source>
        <dbReference type="ARBA" id="ARBA00010214"/>
    </source>
</evidence>
<evidence type="ECO:0000256" key="3">
    <source>
        <dbReference type="ARBA" id="ARBA00005201"/>
    </source>
</evidence>